<feature type="domain" description="Putative auto-transporter adhesin head GIN" evidence="1">
    <location>
        <begin position="53"/>
        <end position="214"/>
    </location>
</feature>
<proteinExistence type="predicted"/>
<dbReference type="Gene3D" id="2.160.20.120">
    <property type="match status" value="1"/>
</dbReference>
<dbReference type="EMBL" id="FPHE01000127">
    <property type="protein sequence ID" value="SFV63441.1"/>
    <property type="molecule type" value="Genomic_DNA"/>
</dbReference>
<dbReference type="InterPro" id="IPR021255">
    <property type="entry name" value="DUF2807"/>
</dbReference>
<dbReference type="Pfam" id="PF10988">
    <property type="entry name" value="DUF2807"/>
    <property type="match status" value="1"/>
</dbReference>
<evidence type="ECO:0000313" key="2">
    <source>
        <dbReference type="EMBL" id="SFV63441.1"/>
    </source>
</evidence>
<name>A0A1W1CCI5_9ZZZZ</name>
<organism evidence="2">
    <name type="scientific">hydrothermal vent metagenome</name>
    <dbReference type="NCBI Taxonomy" id="652676"/>
    <lineage>
        <taxon>unclassified sequences</taxon>
        <taxon>metagenomes</taxon>
        <taxon>ecological metagenomes</taxon>
    </lineage>
</organism>
<reference evidence="2" key="1">
    <citation type="submission" date="2016-10" db="EMBL/GenBank/DDBJ databases">
        <authorList>
            <person name="de Groot N.N."/>
        </authorList>
    </citation>
    <scope>NUCLEOTIDE SEQUENCE</scope>
</reference>
<sequence>MRILFIPILLTLPSLSDTYIHNSIITNSTVGSNISMQQGSGILATKNVMLRGEFNKINIKIPADITIHQSSKKAITLKMEKDFIDNVLFEVNNSTLNIGTKGSINSRLKIEIVVSTASINALSVSSTADVTVDGFSVKSFELFSAGTSKVTFLSGDIGTLSLQSKGTSQINLEQIQVKRAKIVSQGTSRTNINVSDNLTVKLSGISKVEYSGNPKITQKLSGLGKLIKAK</sequence>
<dbReference type="AlphaFoldDB" id="A0A1W1CCI5"/>
<gene>
    <name evidence="2" type="ORF">MNB_SV-12-383</name>
</gene>
<accession>A0A1W1CCI5</accession>
<evidence type="ECO:0000259" key="1">
    <source>
        <dbReference type="Pfam" id="PF10988"/>
    </source>
</evidence>
<protein>
    <recommendedName>
        <fullName evidence="1">Putative auto-transporter adhesin head GIN domain-containing protein</fullName>
    </recommendedName>
</protein>